<evidence type="ECO:0000256" key="7">
    <source>
        <dbReference type="ARBA" id="ARBA00023136"/>
    </source>
</evidence>
<feature type="transmembrane region" description="Helical" evidence="8">
    <location>
        <begin position="197"/>
        <end position="217"/>
    </location>
</feature>
<dbReference type="InterPro" id="IPR002781">
    <property type="entry name" value="TM_pro_TauE-like"/>
</dbReference>
<comment type="caution">
    <text evidence="9">The sequence shown here is derived from an EMBL/GenBank/DDBJ whole genome shotgun (WGS) entry which is preliminary data.</text>
</comment>
<organism evidence="9 10">
    <name type="scientific">Caballeronia glathei</name>
    <dbReference type="NCBI Taxonomy" id="60547"/>
    <lineage>
        <taxon>Bacteria</taxon>
        <taxon>Pseudomonadati</taxon>
        <taxon>Pseudomonadota</taxon>
        <taxon>Betaproteobacteria</taxon>
        <taxon>Burkholderiales</taxon>
        <taxon>Burkholderiaceae</taxon>
        <taxon>Caballeronia</taxon>
    </lineage>
</organism>
<dbReference type="Pfam" id="PF01925">
    <property type="entry name" value="TauE"/>
    <property type="match status" value="1"/>
</dbReference>
<evidence type="ECO:0000256" key="1">
    <source>
        <dbReference type="ARBA" id="ARBA00004651"/>
    </source>
</evidence>
<evidence type="ECO:0000256" key="6">
    <source>
        <dbReference type="ARBA" id="ARBA00022989"/>
    </source>
</evidence>
<dbReference type="InterPro" id="IPR052017">
    <property type="entry name" value="TSUP"/>
</dbReference>
<evidence type="ECO:0000256" key="4">
    <source>
        <dbReference type="ARBA" id="ARBA00022475"/>
    </source>
</evidence>
<feature type="transmembrane region" description="Helical" evidence="8">
    <location>
        <begin position="72"/>
        <end position="92"/>
    </location>
</feature>
<keyword evidence="4 8" id="KW-1003">Cell membrane</keyword>
<name>A0A069PJE0_9BURK</name>
<evidence type="ECO:0000313" key="10">
    <source>
        <dbReference type="Proteomes" id="UP000027466"/>
    </source>
</evidence>
<keyword evidence="3" id="KW-0813">Transport</keyword>
<evidence type="ECO:0000313" key="9">
    <source>
        <dbReference type="EMBL" id="KDR40492.1"/>
    </source>
</evidence>
<comment type="subcellular location">
    <subcellularLocation>
        <location evidence="1 8">Cell membrane</location>
        <topology evidence="1 8">Multi-pass membrane protein</topology>
    </subcellularLocation>
</comment>
<gene>
    <name evidence="9" type="ORF">BG61_25720</name>
</gene>
<accession>A0A069PJE0</accession>
<evidence type="ECO:0000256" key="5">
    <source>
        <dbReference type="ARBA" id="ARBA00022692"/>
    </source>
</evidence>
<dbReference type="Proteomes" id="UP000027466">
    <property type="component" value="Unassembled WGS sequence"/>
</dbReference>
<protein>
    <recommendedName>
        <fullName evidence="8">Probable membrane transporter protein</fullName>
    </recommendedName>
</protein>
<dbReference type="GO" id="GO:0005886">
    <property type="term" value="C:plasma membrane"/>
    <property type="evidence" value="ECO:0007669"/>
    <property type="project" value="UniProtKB-SubCell"/>
</dbReference>
<keyword evidence="10" id="KW-1185">Reference proteome</keyword>
<sequence length="241" mass="25012">MLSVGVAVAAFTAATAGGLVRGMSGFGGSLVMMPLLSMIASPKYVVAPVLLLEAFAVVPVLRHFIGRAQWRVVTPICVAAFAALPFGAYALFNADPSLVRRAIGFIVLLFALALPSGVRYEGPPRLPMSVALGLLSGVLLGGTGIGGPPVILYLLSGSSPSAITRANLMITVMAISVAALALLWVRGVLRVDGPMPLWLLAPGYVLGLSAGMRLFALVDERRFRRATLGFMVAIAAVTLLA</sequence>
<comment type="similarity">
    <text evidence="2 8">Belongs to the 4-toluene sulfonate uptake permease (TSUP) (TC 2.A.102) family.</text>
</comment>
<dbReference type="RefSeq" id="WP_035942245.1">
    <property type="nucleotide sequence ID" value="NZ_CADFFX010000010.1"/>
</dbReference>
<keyword evidence="7 8" id="KW-0472">Membrane</keyword>
<keyword evidence="5 8" id="KW-0812">Transmembrane</keyword>
<dbReference type="PANTHER" id="PTHR30269:SF37">
    <property type="entry name" value="MEMBRANE TRANSPORTER PROTEIN"/>
    <property type="match status" value="1"/>
</dbReference>
<reference evidence="9 10" key="1">
    <citation type="submission" date="2014-03" db="EMBL/GenBank/DDBJ databases">
        <title>Draft Genome Sequences of Four Burkholderia Strains.</title>
        <authorList>
            <person name="Liu X.Y."/>
            <person name="Li C.X."/>
            <person name="Xu J.H."/>
        </authorList>
    </citation>
    <scope>NUCLEOTIDE SEQUENCE [LARGE SCALE GENOMIC DNA]</scope>
    <source>
        <strain evidence="9 10">DSM 50014</strain>
    </source>
</reference>
<evidence type="ECO:0000256" key="3">
    <source>
        <dbReference type="ARBA" id="ARBA00022448"/>
    </source>
</evidence>
<dbReference type="EMBL" id="JFHC01000040">
    <property type="protein sequence ID" value="KDR40492.1"/>
    <property type="molecule type" value="Genomic_DNA"/>
</dbReference>
<feature type="transmembrane region" description="Helical" evidence="8">
    <location>
        <begin position="98"/>
        <end position="118"/>
    </location>
</feature>
<keyword evidence="6 8" id="KW-1133">Transmembrane helix</keyword>
<dbReference type="STRING" id="60547.GCA_000751215_03867"/>
<evidence type="ECO:0000256" key="8">
    <source>
        <dbReference type="RuleBase" id="RU363041"/>
    </source>
</evidence>
<feature type="transmembrane region" description="Helical" evidence="8">
    <location>
        <begin position="166"/>
        <end position="185"/>
    </location>
</feature>
<proteinExistence type="inferred from homology"/>
<dbReference type="AlphaFoldDB" id="A0A069PJE0"/>
<feature type="transmembrane region" description="Helical" evidence="8">
    <location>
        <begin position="130"/>
        <end position="154"/>
    </location>
</feature>
<evidence type="ECO:0000256" key="2">
    <source>
        <dbReference type="ARBA" id="ARBA00009142"/>
    </source>
</evidence>
<feature type="transmembrane region" description="Helical" evidence="8">
    <location>
        <begin position="46"/>
        <end position="65"/>
    </location>
</feature>
<dbReference type="PANTHER" id="PTHR30269">
    <property type="entry name" value="TRANSMEMBRANE PROTEIN YFCA"/>
    <property type="match status" value="1"/>
</dbReference>